<evidence type="ECO:0000313" key="1">
    <source>
        <dbReference type="EMBL" id="GFU39133.1"/>
    </source>
</evidence>
<dbReference type="OrthoDB" id="10561439at2759"/>
<gene>
    <name evidence="1" type="ORF">NPIL_524481</name>
</gene>
<name>A0A8X6QVW7_NEPPI</name>
<organism evidence="1 2">
    <name type="scientific">Nephila pilipes</name>
    <name type="common">Giant wood spider</name>
    <name type="synonym">Nephila maculata</name>
    <dbReference type="NCBI Taxonomy" id="299642"/>
    <lineage>
        <taxon>Eukaryota</taxon>
        <taxon>Metazoa</taxon>
        <taxon>Ecdysozoa</taxon>
        <taxon>Arthropoda</taxon>
        <taxon>Chelicerata</taxon>
        <taxon>Arachnida</taxon>
        <taxon>Araneae</taxon>
        <taxon>Araneomorphae</taxon>
        <taxon>Entelegynae</taxon>
        <taxon>Araneoidea</taxon>
        <taxon>Nephilidae</taxon>
        <taxon>Nephila</taxon>
    </lineage>
</organism>
<comment type="caution">
    <text evidence="1">The sequence shown here is derived from an EMBL/GenBank/DDBJ whole genome shotgun (WGS) entry which is preliminary data.</text>
</comment>
<dbReference type="Proteomes" id="UP000887013">
    <property type="component" value="Unassembled WGS sequence"/>
</dbReference>
<sequence length="139" mass="16247">MDSESPQSYSELTHHCKQEKCCEALELGSVSSIRCQRNPSLQKHQNICRYLSFATLNHPWKCVLTKNIQFRNAYINSYKGWEKNVQSQLHLIFSPESFPLFNICLSLTDIYYGDYVTEDTVNSYRLRTLLPPFTSTHPY</sequence>
<reference evidence="1" key="1">
    <citation type="submission" date="2020-08" db="EMBL/GenBank/DDBJ databases">
        <title>Multicomponent nature underlies the extraordinary mechanical properties of spider dragline silk.</title>
        <authorList>
            <person name="Kono N."/>
            <person name="Nakamura H."/>
            <person name="Mori M."/>
            <person name="Yoshida Y."/>
            <person name="Ohtoshi R."/>
            <person name="Malay A.D."/>
            <person name="Moran D.A.P."/>
            <person name="Tomita M."/>
            <person name="Numata K."/>
            <person name="Arakawa K."/>
        </authorList>
    </citation>
    <scope>NUCLEOTIDE SEQUENCE</scope>
</reference>
<proteinExistence type="predicted"/>
<dbReference type="EMBL" id="BMAW01035302">
    <property type="protein sequence ID" value="GFU39133.1"/>
    <property type="molecule type" value="Genomic_DNA"/>
</dbReference>
<evidence type="ECO:0000313" key="2">
    <source>
        <dbReference type="Proteomes" id="UP000887013"/>
    </source>
</evidence>
<protein>
    <submittedName>
        <fullName evidence="1">Uncharacterized protein</fullName>
    </submittedName>
</protein>
<dbReference type="AlphaFoldDB" id="A0A8X6QVW7"/>
<accession>A0A8X6QVW7</accession>
<keyword evidence="2" id="KW-1185">Reference proteome</keyword>